<dbReference type="EMBL" id="REFW01000002">
    <property type="protein sequence ID" value="RMB59604.1"/>
    <property type="molecule type" value="Genomic_DNA"/>
</dbReference>
<dbReference type="PANTHER" id="PTHR32432:SF3">
    <property type="entry name" value="ETHANOLAMINE UTILIZATION PROTEIN EUTJ"/>
    <property type="match status" value="1"/>
</dbReference>
<gene>
    <name evidence="1" type="primary">eutJ</name>
    <name evidence="1" type="ORF">EAX62_07420</name>
</gene>
<keyword evidence="2" id="KW-1185">Reference proteome</keyword>
<dbReference type="Pfam" id="PF14450">
    <property type="entry name" value="FtsA"/>
    <property type="match status" value="1"/>
</dbReference>
<dbReference type="Gene3D" id="3.30.420.40">
    <property type="match status" value="2"/>
</dbReference>
<evidence type="ECO:0000313" key="1">
    <source>
        <dbReference type="EMBL" id="RMB59604.1"/>
    </source>
</evidence>
<dbReference type="CDD" id="cd24047">
    <property type="entry name" value="ASKHA_NBD_EutJ"/>
    <property type="match status" value="1"/>
</dbReference>
<dbReference type="PANTHER" id="PTHR32432">
    <property type="entry name" value="CELL DIVISION PROTEIN FTSA-RELATED"/>
    <property type="match status" value="1"/>
</dbReference>
<dbReference type="InterPro" id="IPR043129">
    <property type="entry name" value="ATPase_NBD"/>
</dbReference>
<sequence length="292" mass="30748">MWLCASRQVPDMARSPVEATMASAARAITKRKFALPPELPIRVGVDLGTAFSVMFVTDEAGRPLAGTHVFADVVRDGIVWDFAGAVSTIVGLKQKLEERTGRQLSSGAVTIPPGVSTSDHRAHKYVLEAAGIECTAVVDEPTAANSILGIMDGAVVDIGGGTTGIAVVSDGTIVATFDEPSGGTHMSLVIAGALKIPFEEAELLKRDTRNHARLFPIIVPVLEKMSTIVRDAIDVHHVPRIHLVGGTSAFTGIEEVMTRVTGVPAEIAPEPMLVTPLGVASFADIITDTKGW</sequence>
<dbReference type="AlphaFoldDB" id="A0A3M0G3X5"/>
<reference evidence="1 2" key="1">
    <citation type="submission" date="2018-10" db="EMBL/GenBank/DDBJ databases">
        <title>Tessaracoccus antarcticuss sp. nov., isolated from sediment.</title>
        <authorList>
            <person name="Zhou L.Y."/>
            <person name="Du Z.J."/>
        </authorList>
    </citation>
    <scope>NUCLEOTIDE SEQUENCE [LARGE SCALE GENOMIC DNA]</scope>
    <source>
        <strain evidence="1 2">JDX10</strain>
    </source>
</reference>
<dbReference type="NCBIfam" id="NF011660">
    <property type="entry name" value="PRK15080.1"/>
    <property type="match status" value="1"/>
</dbReference>
<organism evidence="1 2">
    <name type="scientific">Tessaracoccus antarcticus</name>
    <dbReference type="NCBI Taxonomy" id="2479848"/>
    <lineage>
        <taxon>Bacteria</taxon>
        <taxon>Bacillati</taxon>
        <taxon>Actinomycetota</taxon>
        <taxon>Actinomycetes</taxon>
        <taxon>Propionibacteriales</taxon>
        <taxon>Propionibacteriaceae</taxon>
        <taxon>Tessaracoccus</taxon>
    </lineage>
</organism>
<evidence type="ECO:0000313" key="2">
    <source>
        <dbReference type="Proteomes" id="UP000275256"/>
    </source>
</evidence>
<dbReference type="SUPFAM" id="SSF53067">
    <property type="entry name" value="Actin-like ATPase domain"/>
    <property type="match status" value="2"/>
</dbReference>
<protein>
    <submittedName>
        <fullName evidence="1">Ethanolamine utilization protein EutJ</fullName>
    </submittedName>
</protein>
<dbReference type="InterPro" id="IPR050696">
    <property type="entry name" value="FtsA/MreB"/>
</dbReference>
<accession>A0A3M0G3X5</accession>
<name>A0A3M0G3X5_9ACTN</name>
<dbReference type="InterPro" id="IPR013366">
    <property type="entry name" value="EutJ"/>
</dbReference>
<dbReference type="NCBIfam" id="TIGR02529">
    <property type="entry name" value="EutJ"/>
    <property type="match status" value="1"/>
</dbReference>
<dbReference type="Proteomes" id="UP000275256">
    <property type="component" value="Unassembled WGS sequence"/>
</dbReference>
<proteinExistence type="predicted"/>
<comment type="caution">
    <text evidence="1">The sequence shown here is derived from an EMBL/GenBank/DDBJ whole genome shotgun (WGS) entry which is preliminary data.</text>
</comment>